<reference evidence="3 4" key="1">
    <citation type="submission" date="2024-04" db="EMBL/GenBank/DDBJ databases">
        <title>Phyllosticta paracitricarpa is synonymous to the EU quarantine fungus P. citricarpa based on phylogenomic analyses.</title>
        <authorList>
            <consortium name="Lawrence Berkeley National Laboratory"/>
            <person name="Van Ingen-Buijs V.A."/>
            <person name="Van Westerhoven A.C."/>
            <person name="Haridas S."/>
            <person name="Skiadas P."/>
            <person name="Martin F."/>
            <person name="Groenewald J.Z."/>
            <person name="Crous P.W."/>
            <person name="Seidl M.F."/>
        </authorList>
    </citation>
    <scope>NUCLEOTIDE SEQUENCE [LARGE SCALE GENOMIC DNA]</scope>
    <source>
        <strain evidence="3 4">CBS 123374</strain>
    </source>
</reference>
<feature type="region of interest" description="Disordered" evidence="1">
    <location>
        <begin position="186"/>
        <end position="292"/>
    </location>
</feature>
<feature type="compositionally biased region" description="Basic and acidic residues" evidence="1">
    <location>
        <begin position="186"/>
        <end position="228"/>
    </location>
</feature>
<dbReference type="EMBL" id="JBBWRZ010000004">
    <property type="protein sequence ID" value="KAK8237770.1"/>
    <property type="molecule type" value="Genomic_DNA"/>
</dbReference>
<dbReference type="SUPFAM" id="SSF46565">
    <property type="entry name" value="Chaperone J-domain"/>
    <property type="match status" value="1"/>
</dbReference>
<dbReference type="Proteomes" id="UP001492380">
    <property type="component" value="Unassembled WGS sequence"/>
</dbReference>
<keyword evidence="4" id="KW-1185">Reference proteome</keyword>
<dbReference type="PROSITE" id="PS00636">
    <property type="entry name" value="DNAJ_1"/>
    <property type="match status" value="1"/>
</dbReference>
<dbReference type="PANTHER" id="PTHR44144">
    <property type="entry name" value="DNAJ HOMOLOG SUBFAMILY C MEMBER 9"/>
    <property type="match status" value="1"/>
</dbReference>
<comment type="caution">
    <text evidence="3">The sequence shown here is derived from an EMBL/GenBank/DDBJ whole genome shotgun (WGS) entry which is preliminary data.</text>
</comment>
<evidence type="ECO:0000259" key="2">
    <source>
        <dbReference type="PROSITE" id="PS50076"/>
    </source>
</evidence>
<accession>A0ABR1YS10</accession>
<dbReference type="PROSITE" id="PS50076">
    <property type="entry name" value="DNAJ_2"/>
    <property type="match status" value="1"/>
</dbReference>
<dbReference type="InterPro" id="IPR056453">
    <property type="entry name" value="HTH_DNAJC9"/>
</dbReference>
<dbReference type="PRINTS" id="PR00625">
    <property type="entry name" value="JDOMAIN"/>
</dbReference>
<evidence type="ECO:0000313" key="4">
    <source>
        <dbReference type="Proteomes" id="UP001492380"/>
    </source>
</evidence>
<organism evidence="3 4">
    <name type="scientific">Phyllosticta capitalensis</name>
    <dbReference type="NCBI Taxonomy" id="121624"/>
    <lineage>
        <taxon>Eukaryota</taxon>
        <taxon>Fungi</taxon>
        <taxon>Dikarya</taxon>
        <taxon>Ascomycota</taxon>
        <taxon>Pezizomycotina</taxon>
        <taxon>Dothideomycetes</taxon>
        <taxon>Dothideomycetes incertae sedis</taxon>
        <taxon>Botryosphaeriales</taxon>
        <taxon>Phyllostictaceae</taxon>
        <taxon>Phyllosticta</taxon>
    </lineage>
</organism>
<feature type="region of interest" description="Disordered" evidence="1">
    <location>
        <begin position="1"/>
        <end position="20"/>
    </location>
</feature>
<dbReference type="InterPro" id="IPR018253">
    <property type="entry name" value="DnaJ_domain_CS"/>
</dbReference>
<dbReference type="InterPro" id="IPR052594">
    <property type="entry name" value="J_domain-containing_protein"/>
</dbReference>
<dbReference type="Gene3D" id="1.10.287.110">
    <property type="entry name" value="DnaJ domain"/>
    <property type="match status" value="1"/>
</dbReference>
<gene>
    <name evidence="3" type="ORF">HDK90DRAFT_204081</name>
</gene>
<sequence length="292" mass="33480">MPRRKAPTPDLEDLIDEEPPKTIDPYAVLEVAQDASADQIKSSYRKAALKHHPDKAEDKEAAHAKFQEIAFAYAVLSDPRRRSRYDATGRTEETVDLEDNDFNWTEYYRAQYEGVVTEDSIEKFKNEYKGGEEEKRDLLEAYNKFKGNMNQIYQVVMLSDPLEDDDRFRSIINAAIADKTVEPEKAYTEESMKSRQSRIDEARKRAQKEEKEALKYGEDLKKNEKKAGAPDSLGDLAALIQQRQKGRASNFLDNLEAKYAPKGKKGKRAAPMDEPPEEAFQRTSSRFKKGKK</sequence>
<dbReference type="Pfam" id="PF23302">
    <property type="entry name" value="HTH_DNAJC9"/>
    <property type="match status" value="1"/>
</dbReference>
<dbReference type="Pfam" id="PF00226">
    <property type="entry name" value="DnaJ"/>
    <property type="match status" value="1"/>
</dbReference>
<dbReference type="SMART" id="SM00271">
    <property type="entry name" value="DnaJ"/>
    <property type="match status" value="1"/>
</dbReference>
<dbReference type="CDD" id="cd06257">
    <property type="entry name" value="DnaJ"/>
    <property type="match status" value="1"/>
</dbReference>
<protein>
    <recommendedName>
        <fullName evidence="2">J domain-containing protein</fullName>
    </recommendedName>
</protein>
<name>A0ABR1YS10_9PEZI</name>
<proteinExistence type="predicted"/>
<evidence type="ECO:0000256" key="1">
    <source>
        <dbReference type="SAM" id="MobiDB-lite"/>
    </source>
</evidence>
<dbReference type="PANTHER" id="PTHR44144:SF1">
    <property type="entry name" value="DNAJ HOMOLOG SUBFAMILY C MEMBER 9"/>
    <property type="match status" value="1"/>
</dbReference>
<dbReference type="InterPro" id="IPR036869">
    <property type="entry name" value="J_dom_sf"/>
</dbReference>
<feature type="domain" description="J" evidence="2">
    <location>
        <begin position="24"/>
        <end position="89"/>
    </location>
</feature>
<evidence type="ECO:0000313" key="3">
    <source>
        <dbReference type="EMBL" id="KAK8237770.1"/>
    </source>
</evidence>
<dbReference type="InterPro" id="IPR001623">
    <property type="entry name" value="DnaJ_domain"/>
</dbReference>